<proteinExistence type="predicted"/>
<keyword evidence="2" id="KW-0808">Transferase</keyword>
<evidence type="ECO:0000256" key="1">
    <source>
        <dbReference type="SAM" id="Phobius"/>
    </source>
</evidence>
<feature type="transmembrane region" description="Helical" evidence="1">
    <location>
        <begin position="140"/>
        <end position="164"/>
    </location>
</feature>
<keyword evidence="1" id="KW-0812">Transmembrane</keyword>
<feature type="transmembrane region" description="Helical" evidence="1">
    <location>
        <begin position="47"/>
        <end position="69"/>
    </location>
</feature>
<gene>
    <name evidence="2" type="ORF">SAMN05421804_1012</name>
</gene>
<feature type="transmembrane region" description="Helical" evidence="1">
    <location>
        <begin position="75"/>
        <end position="96"/>
    </location>
</feature>
<evidence type="ECO:0000313" key="3">
    <source>
        <dbReference type="Proteomes" id="UP000183255"/>
    </source>
</evidence>
<sequence length="191" mass="21838">MMEMNTPLKFKVSNLSVHDIVLIPLLSASLTAGKMALSFIPNVEIVTLLFMVYASVFGFKKTFLVSIIFSTIEIFLYGLQTWLIGYYLLWPLLIFLSSMLYKKTQSEWPFAFLALTFGLCFGLFFALIESVFYGVSYGVVYWLRGIPFDVVHGASNFILGIFLYRPLENLLSLLRDKYAFQHAIQNSCKTQ</sequence>
<keyword evidence="1" id="KW-1133">Transmembrane helix</keyword>
<reference evidence="2 3" key="1">
    <citation type="submission" date="2016-10" db="EMBL/GenBank/DDBJ databases">
        <authorList>
            <person name="de Groot N.N."/>
        </authorList>
    </citation>
    <scope>NUCLEOTIDE SEQUENCE [LARGE SCALE GENOMIC DNA]</scope>
    <source>
        <strain evidence="2 3">CGMCC 1.5058</strain>
    </source>
</reference>
<dbReference type="Gene3D" id="1.10.1760.20">
    <property type="match status" value="1"/>
</dbReference>
<protein>
    <submittedName>
        <fullName evidence="2">Energy-coupling factor transport system substrate-specific component/cob(I)alamin adenosyltransferase</fullName>
    </submittedName>
</protein>
<accession>A0A1G8FQD8</accession>
<name>A0A1G8FQD8_9CLOT</name>
<organism evidence="2 3">
    <name type="scientific">Proteiniclasticum ruminis</name>
    <dbReference type="NCBI Taxonomy" id="398199"/>
    <lineage>
        <taxon>Bacteria</taxon>
        <taxon>Bacillati</taxon>
        <taxon>Bacillota</taxon>
        <taxon>Clostridia</taxon>
        <taxon>Eubacteriales</taxon>
        <taxon>Clostridiaceae</taxon>
        <taxon>Proteiniclasticum</taxon>
    </lineage>
</organism>
<feature type="transmembrane region" description="Helical" evidence="1">
    <location>
        <begin position="108"/>
        <end position="128"/>
    </location>
</feature>
<keyword evidence="1" id="KW-0472">Membrane</keyword>
<dbReference type="AlphaFoldDB" id="A0A1G8FQD8"/>
<dbReference type="GO" id="GO:0016740">
    <property type="term" value="F:transferase activity"/>
    <property type="evidence" value="ECO:0007669"/>
    <property type="project" value="UniProtKB-KW"/>
</dbReference>
<dbReference type="Proteomes" id="UP000183255">
    <property type="component" value="Unassembled WGS sequence"/>
</dbReference>
<dbReference type="EMBL" id="FNDZ01000001">
    <property type="protein sequence ID" value="SDH84325.1"/>
    <property type="molecule type" value="Genomic_DNA"/>
</dbReference>
<dbReference type="RefSeq" id="WP_051651395.1">
    <property type="nucleotide sequence ID" value="NZ_DAMANS010000003.1"/>
</dbReference>
<evidence type="ECO:0000313" key="2">
    <source>
        <dbReference type="EMBL" id="SDH84325.1"/>
    </source>
</evidence>